<proteinExistence type="predicted"/>
<dbReference type="RefSeq" id="WP_052236291.1">
    <property type="nucleotide sequence ID" value="NZ_JSAN01000030.1"/>
</dbReference>
<organism evidence="2 3">
    <name type="scientific">Candidatus Protochlamydia amoebophila</name>
    <dbReference type="NCBI Taxonomy" id="362787"/>
    <lineage>
        <taxon>Bacteria</taxon>
        <taxon>Pseudomonadati</taxon>
        <taxon>Chlamydiota</taxon>
        <taxon>Chlamydiia</taxon>
        <taxon>Parachlamydiales</taxon>
        <taxon>Parachlamydiaceae</taxon>
        <taxon>Candidatus Protochlamydia</taxon>
    </lineage>
</organism>
<reference evidence="2 3" key="1">
    <citation type="journal article" date="2014" name="Mol. Biol. Evol.">
        <title>Massive expansion of Ubiquitination-related gene families within the Chlamydiae.</title>
        <authorList>
            <person name="Domman D."/>
            <person name="Collingro A."/>
            <person name="Lagkouvardos I."/>
            <person name="Gehre L."/>
            <person name="Weinmaier T."/>
            <person name="Rattei T."/>
            <person name="Subtil A."/>
            <person name="Horn M."/>
        </authorList>
    </citation>
    <scope>NUCLEOTIDE SEQUENCE [LARGE SCALE GENOMIC DNA]</scope>
    <source>
        <strain evidence="2 3">EI2</strain>
    </source>
</reference>
<protein>
    <submittedName>
        <fullName evidence="2">Uncharacterized protein</fullName>
    </submittedName>
</protein>
<comment type="caution">
    <text evidence="2">The sequence shown here is derived from an EMBL/GenBank/DDBJ whole genome shotgun (WGS) entry which is preliminary data.</text>
</comment>
<dbReference type="AlphaFoldDB" id="A0A0C1JSH7"/>
<dbReference type="Proteomes" id="UP000031465">
    <property type="component" value="Unassembled WGS sequence"/>
</dbReference>
<evidence type="ECO:0000313" key="3">
    <source>
        <dbReference type="Proteomes" id="UP000031465"/>
    </source>
</evidence>
<dbReference type="EMBL" id="JSAN01000030">
    <property type="protein sequence ID" value="KIC73451.1"/>
    <property type="molecule type" value="Genomic_DNA"/>
</dbReference>
<sequence length="113" mass="12917">MNDIILSAGLAVDYNQVSKEAESLRQGMTHSDSVDYNRGSSNSNLRKKRIAYYEELLEKISNVTNLDPGPEYEHSFCNDYYQNEVKVITERYKEENPNPTAIVSVNLMDYATV</sequence>
<evidence type="ECO:0000313" key="2">
    <source>
        <dbReference type="EMBL" id="KIC73451.1"/>
    </source>
</evidence>
<accession>A0A0C1JSH7</accession>
<feature type="region of interest" description="Disordered" evidence="1">
    <location>
        <begin position="23"/>
        <end position="42"/>
    </location>
</feature>
<evidence type="ECO:0000256" key="1">
    <source>
        <dbReference type="SAM" id="MobiDB-lite"/>
    </source>
</evidence>
<gene>
    <name evidence="2" type="ORF">DB44_BG01410</name>
</gene>
<name>A0A0C1JSH7_9BACT</name>